<dbReference type="Gene3D" id="1.25.40.10">
    <property type="entry name" value="Tetratricopeptide repeat domain"/>
    <property type="match status" value="2"/>
</dbReference>
<dbReference type="EMBL" id="CAJHNJ030000020">
    <property type="protein sequence ID" value="CAG9117558.1"/>
    <property type="molecule type" value="Genomic_DNA"/>
</dbReference>
<gene>
    <name evidence="4" type="ORF">PLXY2_LOCUS6352</name>
</gene>
<keyword evidence="5" id="KW-1185">Reference proteome</keyword>
<protein>
    <submittedName>
        <fullName evidence="4">(diamondback moth) hypothetical protein</fullName>
    </submittedName>
</protein>
<evidence type="ECO:0000313" key="4">
    <source>
        <dbReference type="EMBL" id="CAG9117558.1"/>
    </source>
</evidence>
<dbReference type="GO" id="GO:0005518">
    <property type="term" value="F:collagen binding"/>
    <property type="evidence" value="ECO:0007669"/>
    <property type="project" value="TreeGrafter"/>
</dbReference>
<dbReference type="GO" id="GO:0030199">
    <property type="term" value="P:collagen fibril organization"/>
    <property type="evidence" value="ECO:0007669"/>
    <property type="project" value="TreeGrafter"/>
</dbReference>
<accession>A0A8S4EPM7</accession>
<comment type="caution">
    <text evidence="4">The sequence shown here is derived from an EMBL/GenBank/DDBJ whole genome shotgun (WGS) entry which is preliminary data.</text>
</comment>
<evidence type="ECO:0000256" key="1">
    <source>
        <dbReference type="ARBA" id="ARBA00006487"/>
    </source>
</evidence>
<reference evidence="4" key="1">
    <citation type="submission" date="2020-11" db="EMBL/GenBank/DDBJ databases">
        <authorList>
            <person name="Whiteford S."/>
        </authorList>
    </citation>
    <scope>NUCLEOTIDE SEQUENCE</scope>
</reference>
<name>A0A8S4EPM7_PLUXY</name>
<keyword evidence="3" id="KW-0325">Glycoprotein</keyword>
<dbReference type="OrthoDB" id="8517835at2759"/>
<keyword evidence="2" id="KW-0732">Signal</keyword>
<dbReference type="SUPFAM" id="SSF48452">
    <property type="entry name" value="TPR-like"/>
    <property type="match status" value="1"/>
</dbReference>
<dbReference type="AlphaFoldDB" id="A0A8S4EPM7"/>
<comment type="similarity">
    <text evidence="1">Belongs to the leprecan family.</text>
</comment>
<dbReference type="PANTHER" id="PTHR13986">
    <property type="entry name" value="PROTEIN LYSINE HYDROXYLATION COMPLEX COMPONENT"/>
    <property type="match status" value="1"/>
</dbReference>
<dbReference type="Proteomes" id="UP000653454">
    <property type="component" value="Unassembled WGS sequence"/>
</dbReference>
<dbReference type="KEGG" id="pxy:105385293"/>
<evidence type="ECO:0000256" key="2">
    <source>
        <dbReference type="ARBA" id="ARBA00022729"/>
    </source>
</evidence>
<dbReference type="InterPro" id="IPR052284">
    <property type="entry name" value="Collagen_mod_leprecan"/>
</dbReference>
<dbReference type="InterPro" id="IPR011990">
    <property type="entry name" value="TPR-like_helical_dom_sf"/>
</dbReference>
<dbReference type="Pfam" id="PF23557">
    <property type="entry name" value="TPR_leprecan"/>
    <property type="match status" value="1"/>
</dbReference>
<proteinExistence type="inferred from homology"/>
<dbReference type="InterPro" id="IPR056585">
    <property type="entry name" value="Leprecan_dom"/>
</dbReference>
<evidence type="ECO:0000313" key="5">
    <source>
        <dbReference type="Proteomes" id="UP000653454"/>
    </source>
</evidence>
<dbReference type="GO" id="GO:0005783">
    <property type="term" value="C:endoplasmic reticulum"/>
    <property type="evidence" value="ECO:0007669"/>
    <property type="project" value="TreeGrafter"/>
</dbReference>
<organism evidence="4 5">
    <name type="scientific">Plutella xylostella</name>
    <name type="common">Diamondback moth</name>
    <name type="synonym">Plutella maculipennis</name>
    <dbReference type="NCBI Taxonomy" id="51655"/>
    <lineage>
        <taxon>Eukaryota</taxon>
        <taxon>Metazoa</taxon>
        <taxon>Ecdysozoa</taxon>
        <taxon>Arthropoda</taxon>
        <taxon>Hexapoda</taxon>
        <taxon>Insecta</taxon>
        <taxon>Pterygota</taxon>
        <taxon>Neoptera</taxon>
        <taxon>Endopterygota</taxon>
        <taxon>Lepidoptera</taxon>
        <taxon>Glossata</taxon>
        <taxon>Ditrysia</taxon>
        <taxon>Yponomeutoidea</taxon>
        <taxon>Plutellidae</taxon>
        <taxon>Plutella</taxon>
    </lineage>
</organism>
<sequence>MLYFFTILITLSSCACLKYSSVDTLYKKGVQAYTDERWSECIVQFEEALHLYKLHKSVLNNCRTQCNVPQHTSSIKENIDDLKIYEKYFIQRNCLNDCQDKGFNDLNLYSDIEESVLEKIQMKTPYEFLHVCYFQMNNLPKAASSAYTYLVANPESDQMKNNLQFYIEQQEVDRNEIVDLDGEDWKVLYKLGVRSYNQGNWGETVAAMEEVLTDYITSENSCRVDCEKLPEQQWSSEFVITTSNNMAAILQCKQLCQDKLKFFGYNSGLEFLADILNYLQISYYHLDRFDDAAKMVASHLAILPTDEDMIVNKNIYKTLAKEGAFVERPDIAHYVKRDMYEKILLDIFHQGSNYHINSNFI</sequence>
<dbReference type="PANTHER" id="PTHR13986:SF8">
    <property type="entry name" value="PROLYL 3-HYDROXYLASE 1-LIKE PROTEIN"/>
    <property type="match status" value="1"/>
</dbReference>
<evidence type="ECO:0000256" key="3">
    <source>
        <dbReference type="ARBA" id="ARBA00023180"/>
    </source>
</evidence>